<feature type="chain" id="PRO_5024323202" description="Tyrosinase copper-binding domain-containing protein" evidence="4">
    <location>
        <begin position="19"/>
        <end position="354"/>
    </location>
</feature>
<reference evidence="6 7" key="1">
    <citation type="journal article" date="2019" name="Fungal Biol. Biotechnol.">
        <title>Draft genome sequence of fastidious pathogen Ceratobasidium theobromae, which causes vascular-streak dieback in Theobroma cacao.</title>
        <authorList>
            <person name="Ali S.S."/>
            <person name="Asman A."/>
            <person name="Shao J."/>
            <person name="Firmansyah A.P."/>
            <person name="Susilo A.W."/>
            <person name="Rosmana A."/>
            <person name="McMahon P."/>
            <person name="Junaid M."/>
            <person name="Guest D."/>
            <person name="Kheng T.Y."/>
            <person name="Meinhardt L.W."/>
            <person name="Bailey B.A."/>
        </authorList>
    </citation>
    <scope>NUCLEOTIDE SEQUENCE [LARGE SCALE GENOMIC DNA]</scope>
    <source>
        <strain evidence="6 7">CT2</strain>
    </source>
</reference>
<gene>
    <name evidence="6" type="ORF">CTheo_3422</name>
</gene>
<dbReference type="InterPro" id="IPR002227">
    <property type="entry name" value="Tyrosinase_Cu-bd"/>
</dbReference>
<keyword evidence="4" id="KW-0732">Signal</keyword>
<keyword evidence="7" id="KW-1185">Reference proteome</keyword>
<keyword evidence="2" id="KW-0186">Copper</keyword>
<dbReference type="GO" id="GO:0016491">
    <property type="term" value="F:oxidoreductase activity"/>
    <property type="evidence" value="ECO:0007669"/>
    <property type="project" value="InterPro"/>
</dbReference>
<evidence type="ECO:0000259" key="5">
    <source>
        <dbReference type="Pfam" id="PF00264"/>
    </source>
</evidence>
<evidence type="ECO:0000313" key="6">
    <source>
        <dbReference type="EMBL" id="KAB5593120.1"/>
    </source>
</evidence>
<evidence type="ECO:0000256" key="3">
    <source>
        <dbReference type="SAM" id="MobiDB-lite"/>
    </source>
</evidence>
<evidence type="ECO:0000256" key="4">
    <source>
        <dbReference type="SAM" id="SignalP"/>
    </source>
</evidence>
<evidence type="ECO:0000256" key="1">
    <source>
        <dbReference type="ARBA" id="ARBA00022723"/>
    </source>
</evidence>
<dbReference type="SUPFAM" id="SSF48056">
    <property type="entry name" value="Di-copper centre-containing domain"/>
    <property type="match status" value="1"/>
</dbReference>
<dbReference type="EMBL" id="SSOP01000045">
    <property type="protein sequence ID" value="KAB5593120.1"/>
    <property type="molecule type" value="Genomic_DNA"/>
</dbReference>
<feature type="region of interest" description="Disordered" evidence="3">
    <location>
        <begin position="296"/>
        <end position="328"/>
    </location>
</feature>
<sequence length="354" mass="39726">MQLLTAFTFAVLSAYVTAADNKCTSIEVRKEWRTFTNEQRKAWIDAVNCLNKAPSSGKLKPPVNVASYGDMSYLIPPVNKSGTFYDEMVYAHMNLNPVIHWTGLFLPWHRTYVHEWTNALRSKCGYKGVAPYWAWEKDSGDFRGSKIWDSDPQFGLGSFSDNVADDFTLKDGALKISVAYPVPHNLRRHFIPYPLGDGSPAAVSTFTPAEIEKLLSQGNFLEFQGYIEKLSGMHGAIHLMMGGDMGGVCPAGTLGTKVCFSQPSATFSANEPMFHLHHANVDRLWALWQDKSDTNKKDFQGGSVQNRSSLDIYPAGQPPWLEKTSPVPSAGMWDERTIEQTLDTRSWPWCYTYE</sequence>
<dbReference type="Proteomes" id="UP000383932">
    <property type="component" value="Unassembled WGS sequence"/>
</dbReference>
<dbReference type="AlphaFoldDB" id="A0A5N5QMX1"/>
<dbReference type="InterPro" id="IPR050316">
    <property type="entry name" value="Tyrosinase/Hemocyanin"/>
</dbReference>
<accession>A0A5N5QMX1</accession>
<protein>
    <recommendedName>
        <fullName evidence="5">Tyrosinase copper-binding domain-containing protein</fullName>
    </recommendedName>
</protein>
<dbReference type="PRINTS" id="PR00092">
    <property type="entry name" value="TYROSINASE"/>
</dbReference>
<evidence type="ECO:0000313" key="7">
    <source>
        <dbReference type="Proteomes" id="UP000383932"/>
    </source>
</evidence>
<dbReference type="GO" id="GO:0046872">
    <property type="term" value="F:metal ion binding"/>
    <property type="evidence" value="ECO:0007669"/>
    <property type="project" value="UniProtKB-KW"/>
</dbReference>
<dbReference type="Pfam" id="PF00264">
    <property type="entry name" value="Tyrosinase"/>
    <property type="match status" value="1"/>
</dbReference>
<dbReference type="Gene3D" id="1.10.1280.10">
    <property type="entry name" value="Di-copper center containing domain from catechol oxidase"/>
    <property type="match status" value="1"/>
</dbReference>
<dbReference type="OrthoDB" id="6132182at2759"/>
<feature type="domain" description="Tyrosinase copper-binding" evidence="5">
    <location>
        <begin position="85"/>
        <end position="290"/>
    </location>
</feature>
<organism evidence="6 7">
    <name type="scientific">Ceratobasidium theobromae</name>
    <dbReference type="NCBI Taxonomy" id="1582974"/>
    <lineage>
        <taxon>Eukaryota</taxon>
        <taxon>Fungi</taxon>
        <taxon>Dikarya</taxon>
        <taxon>Basidiomycota</taxon>
        <taxon>Agaricomycotina</taxon>
        <taxon>Agaricomycetes</taxon>
        <taxon>Cantharellales</taxon>
        <taxon>Ceratobasidiaceae</taxon>
        <taxon>Ceratobasidium</taxon>
    </lineage>
</organism>
<dbReference type="PANTHER" id="PTHR11474">
    <property type="entry name" value="TYROSINASE FAMILY MEMBER"/>
    <property type="match status" value="1"/>
</dbReference>
<name>A0A5N5QMX1_9AGAM</name>
<feature type="signal peptide" evidence="4">
    <location>
        <begin position="1"/>
        <end position="18"/>
    </location>
</feature>
<dbReference type="InterPro" id="IPR008922">
    <property type="entry name" value="Di-copper_centre_dom_sf"/>
</dbReference>
<evidence type="ECO:0000256" key="2">
    <source>
        <dbReference type="ARBA" id="ARBA00023008"/>
    </source>
</evidence>
<keyword evidence="1" id="KW-0479">Metal-binding</keyword>
<dbReference type="PANTHER" id="PTHR11474:SF126">
    <property type="entry name" value="TYROSINASE-LIKE PROTEIN TYR-1-RELATED"/>
    <property type="match status" value="1"/>
</dbReference>
<proteinExistence type="predicted"/>
<comment type="caution">
    <text evidence="6">The sequence shown here is derived from an EMBL/GenBank/DDBJ whole genome shotgun (WGS) entry which is preliminary data.</text>
</comment>